<evidence type="ECO:0008006" key="5">
    <source>
        <dbReference type="Google" id="ProtNLM"/>
    </source>
</evidence>
<feature type="transmembrane region" description="Helical" evidence="2">
    <location>
        <begin position="195"/>
        <end position="220"/>
    </location>
</feature>
<name>A0A291GWH2_9MICO</name>
<proteinExistence type="predicted"/>
<dbReference type="NCBIfam" id="NF038065">
    <property type="entry name" value="Pr6Pr"/>
    <property type="match status" value="1"/>
</dbReference>
<dbReference type="Proteomes" id="UP000217889">
    <property type="component" value="Chromosome"/>
</dbReference>
<evidence type="ECO:0000256" key="2">
    <source>
        <dbReference type="SAM" id="Phobius"/>
    </source>
</evidence>
<dbReference type="OrthoDB" id="9809977at2"/>
<evidence type="ECO:0000313" key="3">
    <source>
        <dbReference type="EMBL" id="ATG54486.1"/>
    </source>
</evidence>
<reference evidence="3 4" key="1">
    <citation type="journal article" date="2014" name="Int. J. Syst. Evol. Microbiol.">
        <title>Brachybacterium ginsengisoli sp. nov., isolated from soil of a ginseng field.</title>
        <authorList>
            <person name="Hoang V.A."/>
            <person name="Kim Y.J."/>
            <person name="Nguyen N.L."/>
            <person name="Yang D.C."/>
        </authorList>
    </citation>
    <scope>NUCLEOTIDE SEQUENCE [LARGE SCALE GENOMIC DNA]</scope>
    <source>
        <strain evidence="3 4">DCY80</strain>
    </source>
</reference>
<keyword evidence="2" id="KW-0472">Membrane</keyword>
<evidence type="ECO:0000256" key="1">
    <source>
        <dbReference type="SAM" id="MobiDB-lite"/>
    </source>
</evidence>
<feature type="transmembrane region" description="Helical" evidence="2">
    <location>
        <begin position="150"/>
        <end position="175"/>
    </location>
</feature>
<dbReference type="RefSeq" id="WP_096798953.1">
    <property type="nucleotide sequence ID" value="NZ_CP023564.1"/>
</dbReference>
<dbReference type="EMBL" id="CP023564">
    <property type="protein sequence ID" value="ATG54486.1"/>
    <property type="molecule type" value="Genomic_DNA"/>
</dbReference>
<keyword evidence="2" id="KW-0812">Transmembrane</keyword>
<dbReference type="AlphaFoldDB" id="A0A291GWH2"/>
<protein>
    <recommendedName>
        <fullName evidence="5">Pr6Pr family membrane protein</fullName>
    </recommendedName>
</protein>
<feature type="compositionally biased region" description="Polar residues" evidence="1">
    <location>
        <begin position="230"/>
        <end position="241"/>
    </location>
</feature>
<sequence>MTTVWPYLRLAAAALGAAAILRQLAIAVGNARAAEGVAAGQVGTVVANFFSYFTIISNLCAVVVLVLLGVRALRRRDVGVDPAWLATLLVCASAYMIVTGVVYNLLLRSIPIAGISDVWTNETLHLIAPLFLLIDVLVGPQRRALPWRAVLVAAVLPVLWVLYTMIRANFVVGPATGDPWWYPYPFLDPHLVPGGYVGVAGYIVGIAAVILGVAAGVVAVGRRRGRRDTNQGARASASPSTGADRPAGN</sequence>
<dbReference type="InterPro" id="IPR049713">
    <property type="entry name" value="Pr6Pr-like"/>
</dbReference>
<feature type="transmembrane region" description="Helical" evidence="2">
    <location>
        <begin position="82"/>
        <end position="106"/>
    </location>
</feature>
<organism evidence="3 4">
    <name type="scientific">Brachybacterium ginsengisoli</name>
    <dbReference type="NCBI Taxonomy" id="1331682"/>
    <lineage>
        <taxon>Bacteria</taxon>
        <taxon>Bacillati</taxon>
        <taxon>Actinomycetota</taxon>
        <taxon>Actinomycetes</taxon>
        <taxon>Micrococcales</taxon>
        <taxon>Dermabacteraceae</taxon>
        <taxon>Brachybacterium</taxon>
    </lineage>
</organism>
<feature type="transmembrane region" description="Helical" evidence="2">
    <location>
        <begin position="49"/>
        <end position="70"/>
    </location>
</feature>
<dbReference type="KEGG" id="bgg:CFK41_06685"/>
<keyword evidence="2" id="KW-1133">Transmembrane helix</keyword>
<evidence type="ECO:0000313" key="4">
    <source>
        <dbReference type="Proteomes" id="UP000217889"/>
    </source>
</evidence>
<keyword evidence="4" id="KW-1185">Reference proteome</keyword>
<accession>A0A291GWH2</accession>
<feature type="transmembrane region" description="Helical" evidence="2">
    <location>
        <begin position="118"/>
        <end position="138"/>
    </location>
</feature>
<gene>
    <name evidence="3" type="ORF">CFK41_06685</name>
</gene>
<feature type="region of interest" description="Disordered" evidence="1">
    <location>
        <begin position="228"/>
        <end position="249"/>
    </location>
</feature>